<protein>
    <recommendedName>
        <fullName evidence="4">Copper transport protein</fullName>
    </recommendedName>
</protein>
<feature type="region of interest" description="Disordered" evidence="5">
    <location>
        <begin position="171"/>
        <end position="238"/>
    </location>
</feature>
<dbReference type="OrthoDB" id="6158546at2759"/>
<comment type="similarity">
    <text evidence="4">Belongs to the copper transporter (Ctr) (TC 1.A.56) family. SLC31A subfamily.</text>
</comment>
<proteinExistence type="inferred from homology"/>
<dbReference type="GO" id="GO:0005375">
    <property type="term" value="F:copper ion transmembrane transporter activity"/>
    <property type="evidence" value="ECO:0007669"/>
    <property type="project" value="UniProtKB-UniRule"/>
</dbReference>
<dbReference type="PANTHER" id="PTHR12483">
    <property type="entry name" value="SOLUTE CARRIER FAMILY 31 COPPER TRANSPORTERS"/>
    <property type="match status" value="1"/>
</dbReference>
<keyword evidence="6" id="KW-1185">Reference proteome</keyword>
<keyword evidence="1 4" id="KW-0812">Transmembrane</keyword>
<feature type="compositionally biased region" description="Polar residues" evidence="5">
    <location>
        <begin position="171"/>
        <end position="218"/>
    </location>
</feature>
<keyword evidence="4" id="KW-0813">Transport</keyword>
<dbReference type="InterPro" id="IPR007274">
    <property type="entry name" value="Cop_transporter"/>
</dbReference>
<keyword evidence="4" id="KW-0187">Copper transport</keyword>
<dbReference type="Proteomes" id="UP000085678">
    <property type="component" value="Unplaced"/>
</dbReference>
<dbReference type="PANTHER" id="PTHR12483:SF115">
    <property type="entry name" value="COPPER TRANSPORT PROTEIN"/>
    <property type="match status" value="1"/>
</dbReference>
<evidence type="ECO:0000256" key="5">
    <source>
        <dbReference type="SAM" id="MobiDB-lite"/>
    </source>
</evidence>
<dbReference type="KEGG" id="lak:106171799"/>
<feature type="transmembrane region" description="Helical" evidence="4">
    <location>
        <begin position="92"/>
        <end position="111"/>
    </location>
</feature>
<keyword evidence="4" id="KW-0406">Ion transport</keyword>
<keyword evidence="3 4" id="KW-0472">Membrane</keyword>
<dbReference type="Pfam" id="PF04145">
    <property type="entry name" value="Ctr"/>
    <property type="match status" value="1"/>
</dbReference>
<name>A0A1S3JCW1_LINAN</name>
<dbReference type="GO" id="GO:0016020">
    <property type="term" value="C:membrane"/>
    <property type="evidence" value="ECO:0007669"/>
    <property type="project" value="UniProtKB-SubCell"/>
</dbReference>
<gene>
    <name evidence="7" type="primary">LOC106171799</name>
</gene>
<evidence type="ECO:0000256" key="3">
    <source>
        <dbReference type="ARBA" id="ARBA00023136"/>
    </source>
</evidence>
<dbReference type="GeneID" id="106171799"/>
<dbReference type="InParanoid" id="A0A1S3JCW1"/>
<keyword evidence="2 4" id="KW-1133">Transmembrane helix</keyword>
<evidence type="ECO:0000313" key="7">
    <source>
        <dbReference type="RefSeq" id="XP_013407724.1"/>
    </source>
</evidence>
<accession>A0A1S3JCW1</accession>
<keyword evidence="4" id="KW-0186">Copper</keyword>
<evidence type="ECO:0000256" key="4">
    <source>
        <dbReference type="RuleBase" id="RU367022"/>
    </source>
</evidence>
<sequence length="238" mass="27181">MRRAFHTDTDVTILFKQWKTVSVTDVLVIAILILIVALLNEGLYAYRGVVTSTQSSKQTRYSWLSWVHLLHSLCHMLRVTLSNVLMLALMSYNLWIFIAIILGSVLGYYLYGWTLIDIRPPQDRGQGYRQSLNLPDRFEIRQTPSHEEDINFRAISLGEKNHNKIEERQSMLSSASSMELPQNKTTQLSTFQHQDTKTVKTSSESGNNASDMNQNTNDYDAEELQGMLSNSNTNESNV</sequence>
<reference evidence="7" key="1">
    <citation type="submission" date="2025-08" db="UniProtKB">
        <authorList>
            <consortium name="RefSeq"/>
        </authorList>
    </citation>
    <scope>IDENTIFICATION</scope>
    <source>
        <tissue evidence="7">Gonads</tissue>
    </source>
</reference>
<evidence type="ECO:0000256" key="2">
    <source>
        <dbReference type="ARBA" id="ARBA00022989"/>
    </source>
</evidence>
<evidence type="ECO:0000256" key="1">
    <source>
        <dbReference type="ARBA" id="ARBA00022692"/>
    </source>
</evidence>
<feature type="transmembrane region" description="Helical" evidence="4">
    <location>
        <begin position="20"/>
        <end position="40"/>
    </location>
</feature>
<dbReference type="RefSeq" id="XP_013407724.1">
    <property type="nucleotide sequence ID" value="XM_013552270.1"/>
</dbReference>
<evidence type="ECO:0000313" key="6">
    <source>
        <dbReference type="Proteomes" id="UP000085678"/>
    </source>
</evidence>
<organism evidence="6 7">
    <name type="scientific">Lingula anatina</name>
    <name type="common">Brachiopod</name>
    <name type="synonym">Lingula unguis</name>
    <dbReference type="NCBI Taxonomy" id="7574"/>
    <lineage>
        <taxon>Eukaryota</taxon>
        <taxon>Metazoa</taxon>
        <taxon>Spiralia</taxon>
        <taxon>Lophotrochozoa</taxon>
        <taxon>Brachiopoda</taxon>
        <taxon>Linguliformea</taxon>
        <taxon>Lingulata</taxon>
        <taxon>Lingulida</taxon>
        <taxon>Linguloidea</taxon>
        <taxon>Lingulidae</taxon>
        <taxon>Lingula</taxon>
    </lineage>
</organism>
<comment type="subcellular location">
    <subcellularLocation>
        <location evidence="4">Membrane</location>
        <topology evidence="4">Multi-pass membrane protein</topology>
    </subcellularLocation>
</comment>
<dbReference type="AlphaFoldDB" id="A0A1S3JCW1"/>
<feature type="compositionally biased region" description="Polar residues" evidence="5">
    <location>
        <begin position="227"/>
        <end position="238"/>
    </location>
</feature>